<evidence type="ECO:0000256" key="1">
    <source>
        <dbReference type="ARBA" id="ARBA00022676"/>
    </source>
</evidence>
<dbReference type="RefSeq" id="WP_122634967.1">
    <property type="nucleotide sequence ID" value="NZ_QWIU01000002.1"/>
</dbReference>
<dbReference type="EMBL" id="QWIU01000002">
    <property type="protein sequence ID" value="RNA60771.1"/>
    <property type="molecule type" value="Genomic_DNA"/>
</dbReference>
<keyword evidence="2 4" id="KW-0808">Transferase</keyword>
<dbReference type="InterPro" id="IPR029044">
    <property type="entry name" value="Nucleotide-diphossugar_trans"/>
</dbReference>
<dbReference type="PANTHER" id="PTHR22916:SF51">
    <property type="entry name" value="GLYCOSYLTRANSFERASE EPSH-RELATED"/>
    <property type="match status" value="1"/>
</dbReference>
<feature type="domain" description="Glycosyltransferase 2-like" evidence="3">
    <location>
        <begin position="4"/>
        <end position="129"/>
    </location>
</feature>
<evidence type="ECO:0000313" key="5">
    <source>
        <dbReference type="Proteomes" id="UP000278775"/>
    </source>
</evidence>
<dbReference type="SUPFAM" id="SSF53448">
    <property type="entry name" value="Nucleotide-diphospho-sugar transferases"/>
    <property type="match status" value="1"/>
</dbReference>
<evidence type="ECO:0000313" key="4">
    <source>
        <dbReference type="EMBL" id="RNA60771.1"/>
    </source>
</evidence>
<comment type="caution">
    <text evidence="4">The sequence shown here is derived from an EMBL/GenBank/DDBJ whole genome shotgun (WGS) entry which is preliminary data.</text>
</comment>
<evidence type="ECO:0000256" key="2">
    <source>
        <dbReference type="ARBA" id="ARBA00022679"/>
    </source>
</evidence>
<dbReference type="GO" id="GO:0016758">
    <property type="term" value="F:hexosyltransferase activity"/>
    <property type="evidence" value="ECO:0007669"/>
    <property type="project" value="UniProtKB-ARBA"/>
</dbReference>
<organism evidence="4 5">
    <name type="scientific">Chryseobacterium nematophagum</name>
    <dbReference type="NCBI Taxonomy" id="2305228"/>
    <lineage>
        <taxon>Bacteria</taxon>
        <taxon>Pseudomonadati</taxon>
        <taxon>Bacteroidota</taxon>
        <taxon>Flavobacteriia</taxon>
        <taxon>Flavobacteriales</taxon>
        <taxon>Weeksellaceae</taxon>
        <taxon>Chryseobacterium group</taxon>
        <taxon>Chryseobacterium</taxon>
    </lineage>
</organism>
<dbReference type="OrthoDB" id="9788101at2"/>
<gene>
    <name evidence="4" type="ORF">D1631_01885</name>
</gene>
<reference evidence="4 5" key="1">
    <citation type="submission" date="2018-08" db="EMBL/GenBank/DDBJ databases">
        <title>Chryseobacterium nematophagum: a novel matrix digesting pathogen of nematodes.</title>
        <authorList>
            <person name="Page A."/>
            <person name="Roberts M."/>
            <person name="Felix M.-A."/>
            <person name="Weir W."/>
        </authorList>
    </citation>
    <scope>NUCLEOTIDE SEQUENCE [LARGE SCALE GENOMIC DNA]</scope>
    <source>
        <strain evidence="4 5">JUb129</strain>
    </source>
</reference>
<name>A0A3M7TBL9_9FLAO</name>
<keyword evidence="1" id="KW-0328">Glycosyltransferase</keyword>
<protein>
    <submittedName>
        <fullName evidence="4">Glycosyltransferase family 2 protein</fullName>
    </submittedName>
</protein>
<dbReference type="Gene3D" id="3.90.550.10">
    <property type="entry name" value="Spore Coat Polysaccharide Biosynthesis Protein SpsA, Chain A"/>
    <property type="match status" value="1"/>
</dbReference>
<dbReference type="Pfam" id="PF00535">
    <property type="entry name" value="Glycos_transf_2"/>
    <property type="match status" value="1"/>
</dbReference>
<proteinExistence type="predicted"/>
<dbReference type="CDD" id="cd00761">
    <property type="entry name" value="Glyco_tranf_GTA_type"/>
    <property type="match status" value="1"/>
</dbReference>
<dbReference type="AlphaFoldDB" id="A0A3M7TBL9"/>
<sequence length="313" mass="36139">MQISVIIPVYNAVSFIDKAVQSALQFPEVKEVLLIDDGSTDGSIEVCKTISEHHEAVKFLQHHDKKNHGVSYTRNFGIEIASKEFITFLDSDDYYLPNRFDAEREYFKNPKIDGVFGAISTEFVTQKGKEEYMEKFGNDGLTTVYQEAEGIDVFYGLSQINQEFGTFFSMIALTIKKSVLENPTLRLNENLKIGEDKEFIVKLSYLANLKSGFISTPVAVRTGHENNTITKIKNYSADYFHHQSLIFKSLYEWARKEKGMHEKALELFKYQYLSTKIASQKGIIKFLSFFRYSLFNPQLLKTRYRYYALKNNA</sequence>
<dbReference type="PANTHER" id="PTHR22916">
    <property type="entry name" value="GLYCOSYLTRANSFERASE"/>
    <property type="match status" value="1"/>
</dbReference>
<dbReference type="Proteomes" id="UP000278775">
    <property type="component" value="Unassembled WGS sequence"/>
</dbReference>
<accession>A0A3M7TBL9</accession>
<evidence type="ECO:0000259" key="3">
    <source>
        <dbReference type="Pfam" id="PF00535"/>
    </source>
</evidence>
<dbReference type="InterPro" id="IPR001173">
    <property type="entry name" value="Glyco_trans_2-like"/>
</dbReference>